<keyword evidence="1" id="KW-0862">Zinc</keyword>
<feature type="compositionally biased region" description="Pro residues" evidence="2">
    <location>
        <begin position="187"/>
        <end position="198"/>
    </location>
</feature>
<dbReference type="Proteomes" id="UP000308197">
    <property type="component" value="Unassembled WGS sequence"/>
</dbReference>
<feature type="compositionally biased region" description="Low complexity" evidence="2">
    <location>
        <begin position="16"/>
        <end position="31"/>
    </location>
</feature>
<dbReference type="SUPFAM" id="SSF57716">
    <property type="entry name" value="Glucocorticoid receptor-like (DNA-binding domain)"/>
    <property type="match status" value="1"/>
</dbReference>
<dbReference type="PROSITE" id="PS50114">
    <property type="entry name" value="GATA_ZN_FINGER_2"/>
    <property type="match status" value="1"/>
</dbReference>
<evidence type="ECO:0000313" key="4">
    <source>
        <dbReference type="EMBL" id="TFK79114.1"/>
    </source>
</evidence>
<accession>A0A5C3NP93</accession>
<dbReference type="EMBL" id="ML212162">
    <property type="protein sequence ID" value="TFK79114.1"/>
    <property type="molecule type" value="Genomic_DNA"/>
</dbReference>
<sequence length="359" mass="39125">MSHSHPTPPPIATLHHSPALSASSLESHSISPSPPITQPSTPYYSHPVSAPPMNQAPPYPYQPNGSMQRYADEPSAPYGVPPGASNLATRSIRPTMVSTQPYPGQANYIIHTDDASTKLSDRVRRKCYNCRTTDTSTWRRSSLTPGKVLCNKCGLFERTHSRPRPEQFPHKRGPVVTQFKQQAHRNTPPPGQMSPPQPQQLQPGQQQQQQQRLPPMNAQMLPPHHYSHPSLSPLMAARSADPQQQQQYRQGGVTGIGSLLNGPGEAQSASANGSPRQAPQQPPSQMQQHEQHQHQHQQATTGMKRPGSPLEQPMHQQPTPEAHGSPQIAAGSIPNSPRNERREAPSASAVAAAAHRASN</sequence>
<evidence type="ECO:0000259" key="3">
    <source>
        <dbReference type="PROSITE" id="PS50114"/>
    </source>
</evidence>
<dbReference type="GO" id="GO:0043565">
    <property type="term" value="F:sequence-specific DNA binding"/>
    <property type="evidence" value="ECO:0007669"/>
    <property type="project" value="InterPro"/>
</dbReference>
<dbReference type="AlphaFoldDB" id="A0A5C3NP93"/>
<feature type="region of interest" description="Disordered" evidence="2">
    <location>
        <begin position="179"/>
        <end position="359"/>
    </location>
</feature>
<dbReference type="InterPro" id="IPR000679">
    <property type="entry name" value="Znf_GATA"/>
</dbReference>
<proteinExistence type="predicted"/>
<feature type="compositionally biased region" description="Low complexity" evidence="2">
    <location>
        <begin position="345"/>
        <end position="359"/>
    </location>
</feature>
<evidence type="ECO:0000313" key="5">
    <source>
        <dbReference type="Proteomes" id="UP000308197"/>
    </source>
</evidence>
<evidence type="ECO:0000256" key="1">
    <source>
        <dbReference type="PROSITE-ProRule" id="PRU00094"/>
    </source>
</evidence>
<name>A0A5C3NP93_9APHY</name>
<dbReference type="InterPro" id="IPR013088">
    <property type="entry name" value="Znf_NHR/GATA"/>
</dbReference>
<feature type="domain" description="GATA-type" evidence="3">
    <location>
        <begin position="121"/>
        <end position="180"/>
    </location>
</feature>
<evidence type="ECO:0000256" key="2">
    <source>
        <dbReference type="SAM" id="MobiDB-lite"/>
    </source>
</evidence>
<reference evidence="4 5" key="1">
    <citation type="journal article" date="2019" name="Nat. Ecol. Evol.">
        <title>Megaphylogeny resolves global patterns of mushroom evolution.</title>
        <authorList>
            <person name="Varga T."/>
            <person name="Krizsan K."/>
            <person name="Foldi C."/>
            <person name="Dima B."/>
            <person name="Sanchez-Garcia M."/>
            <person name="Sanchez-Ramirez S."/>
            <person name="Szollosi G.J."/>
            <person name="Szarkandi J.G."/>
            <person name="Papp V."/>
            <person name="Albert L."/>
            <person name="Andreopoulos W."/>
            <person name="Angelini C."/>
            <person name="Antonin V."/>
            <person name="Barry K.W."/>
            <person name="Bougher N.L."/>
            <person name="Buchanan P."/>
            <person name="Buyck B."/>
            <person name="Bense V."/>
            <person name="Catcheside P."/>
            <person name="Chovatia M."/>
            <person name="Cooper J."/>
            <person name="Damon W."/>
            <person name="Desjardin D."/>
            <person name="Finy P."/>
            <person name="Geml J."/>
            <person name="Haridas S."/>
            <person name="Hughes K."/>
            <person name="Justo A."/>
            <person name="Karasinski D."/>
            <person name="Kautmanova I."/>
            <person name="Kiss B."/>
            <person name="Kocsube S."/>
            <person name="Kotiranta H."/>
            <person name="LaButti K.M."/>
            <person name="Lechner B.E."/>
            <person name="Liimatainen K."/>
            <person name="Lipzen A."/>
            <person name="Lukacs Z."/>
            <person name="Mihaltcheva S."/>
            <person name="Morgado L.N."/>
            <person name="Niskanen T."/>
            <person name="Noordeloos M.E."/>
            <person name="Ohm R.A."/>
            <person name="Ortiz-Santana B."/>
            <person name="Ovrebo C."/>
            <person name="Racz N."/>
            <person name="Riley R."/>
            <person name="Savchenko A."/>
            <person name="Shiryaev A."/>
            <person name="Soop K."/>
            <person name="Spirin V."/>
            <person name="Szebenyi C."/>
            <person name="Tomsovsky M."/>
            <person name="Tulloss R.E."/>
            <person name="Uehling J."/>
            <person name="Grigoriev I.V."/>
            <person name="Vagvolgyi C."/>
            <person name="Papp T."/>
            <person name="Martin F.M."/>
            <person name="Miettinen O."/>
            <person name="Hibbett D.S."/>
            <person name="Nagy L.G."/>
        </authorList>
    </citation>
    <scope>NUCLEOTIDE SEQUENCE [LARGE SCALE GENOMIC DNA]</scope>
    <source>
        <strain evidence="4 5">HHB13444</strain>
    </source>
</reference>
<gene>
    <name evidence="4" type="ORF">K466DRAFT_570431</name>
</gene>
<dbReference type="Gene3D" id="3.30.50.10">
    <property type="entry name" value="Erythroid Transcription Factor GATA-1, subunit A"/>
    <property type="match status" value="1"/>
</dbReference>
<dbReference type="GO" id="GO:0006355">
    <property type="term" value="P:regulation of DNA-templated transcription"/>
    <property type="evidence" value="ECO:0007669"/>
    <property type="project" value="InterPro"/>
</dbReference>
<dbReference type="STRING" id="1314778.A0A5C3NP93"/>
<keyword evidence="1" id="KW-0863">Zinc-finger</keyword>
<dbReference type="SMART" id="SM00401">
    <property type="entry name" value="ZnF_GATA"/>
    <property type="match status" value="1"/>
</dbReference>
<dbReference type="GO" id="GO:0008270">
    <property type="term" value="F:zinc ion binding"/>
    <property type="evidence" value="ECO:0007669"/>
    <property type="project" value="UniProtKB-KW"/>
</dbReference>
<dbReference type="CDD" id="cd00202">
    <property type="entry name" value="ZnF_GATA"/>
    <property type="match status" value="1"/>
</dbReference>
<feature type="compositionally biased region" description="Pro residues" evidence="2">
    <location>
        <begin position="1"/>
        <end position="11"/>
    </location>
</feature>
<keyword evidence="5" id="KW-1185">Reference proteome</keyword>
<feature type="compositionally biased region" description="Low complexity" evidence="2">
    <location>
        <begin position="275"/>
        <end position="288"/>
    </location>
</feature>
<keyword evidence="1" id="KW-0479">Metal-binding</keyword>
<dbReference type="Pfam" id="PF00320">
    <property type="entry name" value="GATA"/>
    <property type="match status" value="1"/>
</dbReference>
<feature type="compositionally biased region" description="Low complexity" evidence="2">
    <location>
        <begin position="199"/>
        <end position="234"/>
    </location>
</feature>
<organism evidence="4 5">
    <name type="scientific">Polyporus arcularius HHB13444</name>
    <dbReference type="NCBI Taxonomy" id="1314778"/>
    <lineage>
        <taxon>Eukaryota</taxon>
        <taxon>Fungi</taxon>
        <taxon>Dikarya</taxon>
        <taxon>Basidiomycota</taxon>
        <taxon>Agaricomycotina</taxon>
        <taxon>Agaricomycetes</taxon>
        <taxon>Polyporales</taxon>
        <taxon>Polyporaceae</taxon>
        <taxon>Polyporus</taxon>
    </lineage>
</organism>
<dbReference type="InParanoid" id="A0A5C3NP93"/>
<protein>
    <recommendedName>
        <fullName evidence="3">GATA-type domain-containing protein</fullName>
    </recommendedName>
</protein>
<feature type="region of interest" description="Disordered" evidence="2">
    <location>
        <begin position="1"/>
        <end position="84"/>
    </location>
</feature>